<sequence>MRGVIRVGDSTDHGCQVVKTGSERSVVMGRAVARVGDRCTCQSGLGECEILEGDEHVQIDGRAVAFDGHRTSCGGVLISSMPTSGRI</sequence>
<dbReference type="Pfam" id="PF05488">
    <property type="entry name" value="PAAR_motif"/>
    <property type="match status" value="1"/>
</dbReference>
<name>A0A7T2WY42_9BURK</name>
<dbReference type="Gene3D" id="2.60.200.60">
    <property type="match status" value="1"/>
</dbReference>
<gene>
    <name evidence="1" type="ORF">I6G56_06435</name>
</gene>
<dbReference type="EMBL" id="CP065686">
    <property type="protein sequence ID" value="QPS44726.1"/>
    <property type="molecule type" value="Genomic_DNA"/>
</dbReference>
<evidence type="ECO:0000313" key="2">
    <source>
        <dbReference type="Proteomes" id="UP000594943"/>
    </source>
</evidence>
<reference evidence="1 2" key="1">
    <citation type="submission" date="2020-12" db="EMBL/GenBank/DDBJ databases">
        <title>FDA dAtabase for Regulatory Grade micrObial Sequences (FDA-ARGOS): Supporting development and validation of Infectious Disease Dx tests.</title>
        <authorList>
            <person name="Nelson B."/>
            <person name="Plummer A."/>
            <person name="Tallon L."/>
            <person name="Sadzewicz L."/>
            <person name="Zhao X."/>
            <person name="Boylan J."/>
            <person name="Ott S."/>
            <person name="Bowen H."/>
            <person name="Vavikolanu K."/>
            <person name="Mehta A."/>
            <person name="Aluvathingal J."/>
            <person name="Nadendla S."/>
            <person name="Myers T."/>
            <person name="Yan Y."/>
            <person name="Sichtig H."/>
        </authorList>
    </citation>
    <scope>NUCLEOTIDE SEQUENCE [LARGE SCALE GENOMIC DNA]</scope>
    <source>
        <strain evidence="1 2">FDAARGOS_899</strain>
    </source>
</reference>
<proteinExistence type="predicted"/>
<dbReference type="InterPro" id="IPR008727">
    <property type="entry name" value="PAAR_motif"/>
</dbReference>
<dbReference type="Proteomes" id="UP000594943">
    <property type="component" value="Chromosome 1"/>
</dbReference>
<organism evidence="1 2">
    <name type="scientific">Burkholderia humptydooensis</name>
    <dbReference type="NCBI Taxonomy" id="430531"/>
    <lineage>
        <taxon>Bacteria</taxon>
        <taxon>Pseudomonadati</taxon>
        <taxon>Pseudomonadota</taxon>
        <taxon>Betaproteobacteria</taxon>
        <taxon>Burkholderiales</taxon>
        <taxon>Burkholderiaceae</taxon>
        <taxon>Burkholderia</taxon>
        <taxon>pseudomallei group</taxon>
    </lineage>
</organism>
<dbReference type="KEGG" id="bhg:I6G56_06435"/>
<dbReference type="CDD" id="cd14744">
    <property type="entry name" value="PAAR_CT_2"/>
    <property type="match status" value="1"/>
</dbReference>
<accession>A0A7T2WY42</accession>
<protein>
    <submittedName>
        <fullName evidence="1">PAAR domain-containing protein</fullName>
    </submittedName>
</protein>
<dbReference type="AlphaFoldDB" id="A0A7T2WY42"/>
<dbReference type="RefSeq" id="WP_009911669.1">
    <property type="nucleotide sequence ID" value="NZ_CP013380.1"/>
</dbReference>
<evidence type="ECO:0000313" key="1">
    <source>
        <dbReference type="EMBL" id="QPS44726.1"/>
    </source>
</evidence>